<name>A0ABT9JFU4_9RHOB</name>
<evidence type="ECO:0000313" key="2">
    <source>
        <dbReference type="Proteomes" id="UP001224997"/>
    </source>
</evidence>
<proteinExistence type="predicted"/>
<protein>
    <submittedName>
        <fullName evidence="1">Uncharacterized protein</fullName>
    </submittedName>
</protein>
<dbReference type="RefSeq" id="WP_305964456.1">
    <property type="nucleotide sequence ID" value="NZ_JAVAMQ010000019.1"/>
</dbReference>
<comment type="caution">
    <text evidence="1">The sequence shown here is derived from an EMBL/GenBank/DDBJ whole genome shotgun (WGS) entry which is preliminary data.</text>
</comment>
<sequence length="490" mass="53964">MPDLSGMLPFSTEFPVRASPNRAAFVSEVVGWLRGMKHQTVLSSASEAELDGANVHVRSATGEELRMRELQTADGWSAIGARHDLPDDLGRVWRTECVLRRGAAEGGQDLVRLRTQCIATTAGAKLETPRKPYLIKALIKNGWGGQDRQLAVSDAAIWLKNDGEGLTTARSVTVGDATKWLPVVYVSATGKSTWVLNQTEIEKLAYDLGGIAHVVVEPDRAFSFSLREQTDARNAYGGTVALSAPGQGIVRRYFIGWQIQDGVELAATIREATASLRSQMPSFGWDWTELQEQALRAQRSSEKSRLTAAESEQLYLEEIENLQDRIKQLEQALVARPADSVGTDEGEFSADNLIRRIGPEIYSGEVSDRLRFAARTTLVVADQIGLDTRSKVILQRVLDRLPVSPALAELSQDLARATKDPKRIASELTSLLARHGYSEKSDNKHIRMEADDLFEGLDAITIPKTPSDHRGLTNLRKQIERTLGITKLDG</sequence>
<gene>
    <name evidence="1" type="ORF">Q5Y72_16140</name>
</gene>
<organism evidence="1 2">
    <name type="scientific">Paracoccus spongiarum</name>
    <dbReference type="NCBI Taxonomy" id="3064387"/>
    <lineage>
        <taxon>Bacteria</taxon>
        <taxon>Pseudomonadati</taxon>
        <taxon>Pseudomonadota</taxon>
        <taxon>Alphaproteobacteria</taxon>
        <taxon>Rhodobacterales</taxon>
        <taxon>Paracoccaceae</taxon>
        <taxon>Paracoccus</taxon>
    </lineage>
</organism>
<dbReference type="EMBL" id="JAVAMQ010000019">
    <property type="protein sequence ID" value="MDP5308614.1"/>
    <property type="molecule type" value="Genomic_DNA"/>
</dbReference>
<accession>A0ABT9JFU4</accession>
<keyword evidence="2" id="KW-1185">Reference proteome</keyword>
<reference evidence="1 2" key="1">
    <citation type="submission" date="2023-08" db="EMBL/GenBank/DDBJ databases">
        <authorList>
            <person name="Park J.-S."/>
        </authorList>
    </citation>
    <scope>NUCLEOTIDE SEQUENCE [LARGE SCALE GENOMIC DNA]</scope>
    <source>
        <strain evidence="1 2">2205BS29-5</strain>
    </source>
</reference>
<evidence type="ECO:0000313" key="1">
    <source>
        <dbReference type="EMBL" id="MDP5308614.1"/>
    </source>
</evidence>
<dbReference type="Proteomes" id="UP001224997">
    <property type="component" value="Unassembled WGS sequence"/>
</dbReference>